<dbReference type="PANTHER" id="PTHR45814">
    <property type="entry name" value="HISTONE-LYSINE N-METHYLTRANSFERASE SETD1"/>
    <property type="match status" value="1"/>
</dbReference>
<dbReference type="Gene3D" id="2.170.270.10">
    <property type="entry name" value="SET domain"/>
    <property type="match status" value="1"/>
</dbReference>
<evidence type="ECO:0000256" key="9">
    <source>
        <dbReference type="ARBA" id="ARBA00047583"/>
    </source>
</evidence>
<dbReference type="Proteomes" id="UP001165090">
    <property type="component" value="Unassembled WGS sequence"/>
</dbReference>
<keyword evidence="7" id="KW-0539">Nucleus</keyword>
<comment type="caution">
    <text evidence="15">The sequence shown here is derived from an EMBL/GenBank/DDBJ whole genome shotgun (WGS) entry which is preliminary data.</text>
</comment>
<feature type="region of interest" description="Disordered" evidence="12">
    <location>
        <begin position="1"/>
        <end position="22"/>
    </location>
</feature>
<dbReference type="SMART" id="SM00317">
    <property type="entry name" value="SET"/>
    <property type="match status" value="1"/>
</dbReference>
<protein>
    <recommendedName>
        <fullName evidence="2">[histone H3]-lysine(4) N-trimethyltransferase</fullName>
        <ecNumber evidence="2">2.1.1.354</ecNumber>
    </recommendedName>
</protein>
<feature type="compositionally biased region" description="Gly residues" evidence="12">
    <location>
        <begin position="98"/>
        <end position="112"/>
    </location>
</feature>
<dbReference type="InterPro" id="IPR046341">
    <property type="entry name" value="SET_dom_sf"/>
</dbReference>
<keyword evidence="5" id="KW-0949">S-adenosyl-L-methionine</keyword>
<dbReference type="Pfam" id="PF00856">
    <property type="entry name" value="SET"/>
    <property type="match status" value="1"/>
</dbReference>
<evidence type="ECO:0000256" key="7">
    <source>
        <dbReference type="ARBA" id="ARBA00023242"/>
    </source>
</evidence>
<keyword evidence="3" id="KW-0489">Methyltransferase</keyword>
<proteinExistence type="predicted"/>
<comment type="catalytic activity">
    <reaction evidence="8">
        <text>L-lysyl(4)-[histone H3] + 3 S-adenosyl-L-methionine = N(6),N(6),N(6)-trimethyl-L-lysyl(4)-[histone H3] + 3 S-adenosyl-L-homocysteine + 3 H(+)</text>
        <dbReference type="Rhea" id="RHEA:60260"/>
        <dbReference type="Rhea" id="RHEA-COMP:15537"/>
        <dbReference type="Rhea" id="RHEA-COMP:15547"/>
        <dbReference type="ChEBI" id="CHEBI:15378"/>
        <dbReference type="ChEBI" id="CHEBI:29969"/>
        <dbReference type="ChEBI" id="CHEBI:57856"/>
        <dbReference type="ChEBI" id="CHEBI:59789"/>
        <dbReference type="ChEBI" id="CHEBI:61961"/>
        <dbReference type="EC" id="2.1.1.354"/>
    </reaction>
</comment>
<keyword evidence="6" id="KW-0156">Chromatin regulator</keyword>
<feature type="region of interest" description="Disordered" evidence="12">
    <location>
        <begin position="97"/>
        <end position="117"/>
    </location>
</feature>
<evidence type="ECO:0000256" key="1">
    <source>
        <dbReference type="ARBA" id="ARBA00004123"/>
    </source>
</evidence>
<dbReference type="InterPro" id="IPR044570">
    <property type="entry name" value="Set1-like"/>
</dbReference>
<evidence type="ECO:0000313" key="16">
    <source>
        <dbReference type="Proteomes" id="UP001165090"/>
    </source>
</evidence>
<evidence type="ECO:0000259" key="13">
    <source>
        <dbReference type="PROSITE" id="PS50280"/>
    </source>
</evidence>
<evidence type="ECO:0000256" key="3">
    <source>
        <dbReference type="ARBA" id="ARBA00022603"/>
    </source>
</evidence>
<gene>
    <name evidence="15" type="ORF">VaNZ11_000489</name>
</gene>
<keyword evidence="16" id="KW-1185">Reference proteome</keyword>
<dbReference type="SUPFAM" id="SSF82199">
    <property type="entry name" value="SET domain"/>
    <property type="match status" value="1"/>
</dbReference>
<dbReference type="PROSITE" id="PS50868">
    <property type="entry name" value="POST_SET"/>
    <property type="match status" value="1"/>
</dbReference>
<dbReference type="PANTHER" id="PTHR45814:SF2">
    <property type="entry name" value="HISTONE-LYSINE N-METHYLTRANSFERASE SETD1"/>
    <property type="match status" value="1"/>
</dbReference>
<dbReference type="InterPro" id="IPR003616">
    <property type="entry name" value="Post-SET_dom"/>
</dbReference>
<organism evidence="15 16">
    <name type="scientific">Volvox africanus</name>
    <dbReference type="NCBI Taxonomy" id="51714"/>
    <lineage>
        <taxon>Eukaryota</taxon>
        <taxon>Viridiplantae</taxon>
        <taxon>Chlorophyta</taxon>
        <taxon>core chlorophytes</taxon>
        <taxon>Chlorophyceae</taxon>
        <taxon>CS clade</taxon>
        <taxon>Chlamydomonadales</taxon>
        <taxon>Volvocaceae</taxon>
        <taxon>Volvox</taxon>
    </lineage>
</organism>
<dbReference type="PROSITE" id="PS50280">
    <property type="entry name" value="SET"/>
    <property type="match status" value="1"/>
</dbReference>
<evidence type="ECO:0000313" key="15">
    <source>
        <dbReference type="EMBL" id="GLI58735.1"/>
    </source>
</evidence>
<comment type="catalytic activity">
    <reaction evidence="10">
        <text>N(6),N(6)-dimethyl-L-lysyl(4)-[histone H3] + S-adenosyl-L-methionine = N(6),N(6),N(6)-trimethyl-L-lysyl(4)-[histone H3] + S-adenosyl-L-homocysteine + H(+)</text>
        <dbReference type="Rhea" id="RHEA:60272"/>
        <dbReference type="Rhea" id="RHEA-COMP:15537"/>
        <dbReference type="Rhea" id="RHEA-COMP:15540"/>
        <dbReference type="ChEBI" id="CHEBI:15378"/>
        <dbReference type="ChEBI" id="CHEBI:57856"/>
        <dbReference type="ChEBI" id="CHEBI:59789"/>
        <dbReference type="ChEBI" id="CHEBI:61961"/>
        <dbReference type="ChEBI" id="CHEBI:61976"/>
    </reaction>
</comment>
<feature type="domain" description="Post-SET" evidence="14">
    <location>
        <begin position="663"/>
        <end position="679"/>
    </location>
</feature>
<evidence type="ECO:0000256" key="6">
    <source>
        <dbReference type="ARBA" id="ARBA00022853"/>
    </source>
</evidence>
<feature type="compositionally biased region" description="Low complexity" evidence="12">
    <location>
        <begin position="423"/>
        <end position="434"/>
    </location>
</feature>
<reference evidence="15 16" key="1">
    <citation type="journal article" date="2023" name="IScience">
        <title>Expanded male sex-determining region conserved during the evolution of homothallism in the green alga Volvox.</title>
        <authorList>
            <person name="Yamamoto K."/>
            <person name="Matsuzaki R."/>
            <person name="Mahakham W."/>
            <person name="Heman W."/>
            <person name="Sekimoto H."/>
            <person name="Kawachi M."/>
            <person name="Minakuchi Y."/>
            <person name="Toyoda A."/>
            <person name="Nozaki H."/>
        </authorList>
    </citation>
    <scope>NUCLEOTIDE SEQUENCE [LARGE SCALE GENOMIC DNA]</scope>
    <source>
        <strain evidence="15 16">NIES-4468</strain>
    </source>
</reference>
<feature type="coiled-coil region" evidence="11">
    <location>
        <begin position="166"/>
        <end position="193"/>
    </location>
</feature>
<feature type="region of interest" description="Disordered" evidence="12">
    <location>
        <begin position="407"/>
        <end position="459"/>
    </location>
</feature>
<feature type="non-terminal residue" evidence="15">
    <location>
        <position position="1"/>
    </location>
</feature>
<dbReference type="InterPro" id="IPR001214">
    <property type="entry name" value="SET_dom"/>
</dbReference>
<accession>A0ABQ5RMD8</accession>
<evidence type="ECO:0000256" key="12">
    <source>
        <dbReference type="SAM" id="MobiDB-lite"/>
    </source>
</evidence>
<dbReference type="EMBL" id="BSDZ01000003">
    <property type="protein sequence ID" value="GLI58735.1"/>
    <property type="molecule type" value="Genomic_DNA"/>
</dbReference>
<dbReference type="EC" id="2.1.1.354" evidence="2"/>
<feature type="region of interest" description="Disordered" evidence="12">
    <location>
        <begin position="473"/>
        <end position="522"/>
    </location>
</feature>
<feature type="compositionally biased region" description="Basic and acidic residues" evidence="12">
    <location>
        <begin position="436"/>
        <end position="452"/>
    </location>
</feature>
<evidence type="ECO:0000259" key="14">
    <source>
        <dbReference type="PROSITE" id="PS50868"/>
    </source>
</evidence>
<evidence type="ECO:0000256" key="2">
    <source>
        <dbReference type="ARBA" id="ARBA00012182"/>
    </source>
</evidence>
<dbReference type="SMART" id="SM00508">
    <property type="entry name" value="PostSET"/>
    <property type="match status" value="1"/>
</dbReference>
<keyword evidence="4" id="KW-0808">Transferase</keyword>
<evidence type="ECO:0000256" key="11">
    <source>
        <dbReference type="SAM" id="Coils"/>
    </source>
</evidence>
<feature type="compositionally biased region" description="Acidic residues" evidence="12">
    <location>
        <begin position="407"/>
        <end position="419"/>
    </location>
</feature>
<comment type="catalytic activity">
    <reaction evidence="9">
        <text>N(6)-methyl-L-lysyl(4)-[histone H3] + S-adenosyl-L-methionine = N(6),N(6)-dimethyl-L-lysyl(4)-[histone H3] + S-adenosyl-L-homocysteine + H(+)</text>
        <dbReference type="Rhea" id="RHEA:60268"/>
        <dbReference type="Rhea" id="RHEA-COMP:15540"/>
        <dbReference type="Rhea" id="RHEA-COMP:15543"/>
        <dbReference type="ChEBI" id="CHEBI:15378"/>
        <dbReference type="ChEBI" id="CHEBI:57856"/>
        <dbReference type="ChEBI" id="CHEBI:59789"/>
        <dbReference type="ChEBI" id="CHEBI:61929"/>
        <dbReference type="ChEBI" id="CHEBI:61976"/>
    </reaction>
</comment>
<evidence type="ECO:0000256" key="8">
    <source>
        <dbReference type="ARBA" id="ARBA00047571"/>
    </source>
</evidence>
<evidence type="ECO:0000256" key="10">
    <source>
        <dbReference type="ARBA" id="ARBA00049129"/>
    </source>
</evidence>
<comment type="subcellular location">
    <subcellularLocation>
        <location evidence="1">Nucleus</location>
    </subcellularLocation>
</comment>
<name>A0ABQ5RMD8_9CHLO</name>
<evidence type="ECO:0000256" key="4">
    <source>
        <dbReference type="ARBA" id="ARBA00022679"/>
    </source>
</evidence>
<feature type="domain" description="SET" evidence="13">
    <location>
        <begin position="538"/>
        <end position="655"/>
    </location>
</feature>
<keyword evidence="11" id="KW-0175">Coiled coil</keyword>
<sequence length="679" mass="69271">AASGVSSGGEEVTELSGSGGGAGCSSNLGRGGPISTAALGSGLARAAGAHGKAAPQRVHRAGCMCVICKQSRREARYARRVAGQGAAAAAAAARGAAADGGDGANRGAGNHSGGTAAAGVTPVPRIRMGKQAYVPAVPQLVRGPMWHGFWTMPPTRCFTPSEYAALRAAEAAAAEAADAAAAAERAREAREREAARGLAARAVAMGAAAMAAARDGATATATAVLSSGPGMEPAAVAQTKMELCNVVPLGPSDCSTLLAKREPLDMSPEGCTAVGPLLSHRADNAPGYVVAASRVDVVHAAATATATAAITSITSAAAEQLAVSHLEALLAAAAIAGGGGSGVRAGTFGGAAAVNGGDGALADTPLFAREGVPLSDADAGGGSGAAAGMVLGSSSIVPAGDITDIDSEEVEEEEEVEEDNLQRQRQQQLQLQLQGKHREEERELARQEEEQQPRAGGALADLDTASTDMNLVKVATGGGNSGPVPASLLPPLPPASATDPPQGAGGLAPSTGPSPHKRRKKAVRWEERLAAALRSERSRITFGKSGVHGWGIFAKVDIPQDSVVTEFRGEVVRPVLADLRERRYRAQGRDCFLFHVNGEVVLDSTHLGHYGRFSNHSCSPSMYTKVLEFEGGGVRLVFLARTDIKAGQELTFDYRFKEEDTDDKVPCRCGAPNCKGTLN</sequence>
<evidence type="ECO:0000256" key="5">
    <source>
        <dbReference type="ARBA" id="ARBA00022691"/>
    </source>
</evidence>